<dbReference type="EMBL" id="CP004353">
    <property type="protein sequence ID" value="AHI22480.1"/>
    <property type="molecule type" value="Genomic_DNA"/>
</dbReference>
<dbReference type="InterPro" id="IPR003339">
    <property type="entry name" value="ABC/ECF_trnsptr_transmembrane"/>
</dbReference>
<gene>
    <name evidence="6" type="ORF">B843_05475</name>
</gene>
<comment type="subcellular location">
    <subcellularLocation>
        <location evidence="1">Membrane</location>
        <topology evidence="1">Multi-pass membrane protein</topology>
    </subcellularLocation>
</comment>
<evidence type="ECO:0000256" key="2">
    <source>
        <dbReference type="ARBA" id="ARBA00022692"/>
    </source>
</evidence>
<keyword evidence="2 5" id="KW-0812">Transmembrane</keyword>
<dbReference type="AlphaFoldDB" id="W5Y0T2"/>
<dbReference type="KEGG" id="cvt:B843_05475"/>
<evidence type="ECO:0000256" key="4">
    <source>
        <dbReference type="ARBA" id="ARBA00023136"/>
    </source>
</evidence>
<evidence type="ECO:0000313" key="7">
    <source>
        <dbReference type="Proteomes" id="UP000019222"/>
    </source>
</evidence>
<feature type="transmembrane region" description="Helical" evidence="5">
    <location>
        <begin position="99"/>
        <end position="119"/>
    </location>
</feature>
<dbReference type="STRING" id="1224164.B843_05475"/>
<evidence type="ECO:0000256" key="1">
    <source>
        <dbReference type="ARBA" id="ARBA00004141"/>
    </source>
</evidence>
<evidence type="ECO:0000256" key="3">
    <source>
        <dbReference type="ARBA" id="ARBA00022989"/>
    </source>
</evidence>
<reference evidence="6 7" key="1">
    <citation type="submission" date="2013-02" db="EMBL/GenBank/DDBJ databases">
        <title>The complete genome sequence of Corynebacterium vitaeruminis DSM 20294.</title>
        <authorList>
            <person name="Ruckert C."/>
            <person name="Albersmeier A."/>
            <person name="Kalinowski J."/>
        </authorList>
    </citation>
    <scope>NUCLEOTIDE SEQUENCE [LARGE SCALE GENOMIC DNA]</scope>
    <source>
        <strain evidence="7">ATCC 10234</strain>
    </source>
</reference>
<feature type="transmembrane region" description="Helical" evidence="5">
    <location>
        <begin position="57"/>
        <end position="79"/>
    </location>
</feature>
<accession>W5Y0T2</accession>
<feature type="transmembrane region" description="Helical" evidence="5">
    <location>
        <begin position="219"/>
        <end position="238"/>
    </location>
</feature>
<keyword evidence="7" id="KW-1185">Reference proteome</keyword>
<keyword evidence="3 5" id="KW-1133">Transmembrane helix</keyword>
<dbReference type="Proteomes" id="UP000019222">
    <property type="component" value="Chromosome"/>
</dbReference>
<evidence type="ECO:0000313" key="6">
    <source>
        <dbReference type="EMBL" id="AHI22480.1"/>
    </source>
</evidence>
<proteinExistence type="predicted"/>
<name>W5Y0T2_9CORY</name>
<dbReference type="RefSeq" id="WP_025252515.1">
    <property type="nucleotide sequence ID" value="NZ_CP004353.1"/>
</dbReference>
<sequence length="240" mass="25372">MTTPQADTTPQVNPFTALTCGFSAWLLVLGINRPAVSIAVVAASWLVGVWATRRAAVVLNSLALGLPAGASMLIVHAPFGQHMIAPLISSDGLVIAGELALRFLALMASILAAMCFSPIPQLIKAIQGSRLNPTIGYIIGASLQFLPQARRAVRTVREARILTGERVKGRVLTRLAIPVMVHTLSLGADRATAVEVAGVGRPGRRTVLRPVYDSGLQKLVRIVVPVACAVVVIAWKVVAR</sequence>
<organism evidence="6 7">
    <name type="scientific">Corynebacterium vitaeruminis DSM 20294</name>
    <dbReference type="NCBI Taxonomy" id="1224164"/>
    <lineage>
        <taxon>Bacteria</taxon>
        <taxon>Bacillati</taxon>
        <taxon>Actinomycetota</taxon>
        <taxon>Actinomycetes</taxon>
        <taxon>Mycobacteriales</taxon>
        <taxon>Corynebacteriaceae</taxon>
        <taxon>Corynebacterium</taxon>
    </lineage>
</organism>
<keyword evidence="4 5" id="KW-0472">Membrane</keyword>
<feature type="transmembrane region" description="Helical" evidence="5">
    <location>
        <begin position="24"/>
        <end position="50"/>
    </location>
</feature>
<dbReference type="HOGENOM" id="CLU_104976_1_0_11"/>
<dbReference type="eggNOG" id="COG0619">
    <property type="taxonomic scope" value="Bacteria"/>
</dbReference>
<dbReference type="GO" id="GO:0005886">
    <property type="term" value="C:plasma membrane"/>
    <property type="evidence" value="ECO:0007669"/>
    <property type="project" value="UniProtKB-ARBA"/>
</dbReference>
<protein>
    <submittedName>
        <fullName evidence="6">ABC-type cobalt transport system, permease component</fullName>
    </submittedName>
</protein>
<dbReference type="PATRIC" id="fig|1224164.3.peg.1093"/>
<dbReference type="CDD" id="cd16914">
    <property type="entry name" value="EcfT"/>
    <property type="match status" value="1"/>
</dbReference>
<evidence type="ECO:0000256" key="5">
    <source>
        <dbReference type="SAM" id="Phobius"/>
    </source>
</evidence>